<feature type="domain" description="ABC transporter" evidence="6">
    <location>
        <begin position="2"/>
        <end position="237"/>
    </location>
</feature>
<dbReference type="SUPFAM" id="SSF52540">
    <property type="entry name" value="P-loop containing nucleoside triphosphate hydrolases"/>
    <property type="match status" value="1"/>
</dbReference>
<dbReference type="InterPro" id="IPR003593">
    <property type="entry name" value="AAA+_ATPase"/>
</dbReference>
<dbReference type="Gene3D" id="3.40.50.300">
    <property type="entry name" value="P-loop containing nucleotide triphosphate hydrolases"/>
    <property type="match status" value="1"/>
</dbReference>
<gene>
    <name evidence="7" type="ORF">BCT23_12880</name>
</gene>
<evidence type="ECO:0000256" key="4">
    <source>
        <dbReference type="ARBA" id="ARBA00022741"/>
    </source>
</evidence>
<evidence type="ECO:0000256" key="3">
    <source>
        <dbReference type="ARBA" id="ARBA00022458"/>
    </source>
</evidence>
<dbReference type="GO" id="GO:0005524">
    <property type="term" value="F:ATP binding"/>
    <property type="evidence" value="ECO:0007669"/>
    <property type="project" value="UniProtKB-KW"/>
</dbReference>
<keyword evidence="4" id="KW-0547">Nucleotide-binding</keyword>
<evidence type="ECO:0000256" key="2">
    <source>
        <dbReference type="ARBA" id="ARBA00022448"/>
    </source>
</evidence>
<organism evidence="7 8">
    <name type="scientific">Enterovibrio norvegicus</name>
    <dbReference type="NCBI Taxonomy" id="188144"/>
    <lineage>
        <taxon>Bacteria</taxon>
        <taxon>Pseudomonadati</taxon>
        <taxon>Pseudomonadota</taxon>
        <taxon>Gammaproteobacteria</taxon>
        <taxon>Vibrionales</taxon>
        <taxon>Vibrionaceae</taxon>
        <taxon>Enterovibrio</taxon>
    </lineage>
</organism>
<keyword evidence="3" id="KW-0536">Nodulation</keyword>
<accession>A0A2N7LD55</accession>
<sequence length="246" mass="26830">MLDIHALSHTYGQPSAAKPHGGRQALNDINLSLGDGLHMLLGPNGAGKSTLFALLTRLLPVQSGYVHLLGEPPNRQTMAKLGVVFQQSTLDLDLTVAQNLNYYGALHGFSASQTQQHAAPLLAHFSLSDRLKDKVRTLNGGHRRRTELVRALMHSPSILLLDEPTSGLDPKARASLSDAVRSLCEQKPLCVLWATHLIEEVSPTDDVLVLNKGHLKAHDSARNLVAFYQAESLSEVFSRLTDEDVQ</sequence>
<reference evidence="8" key="1">
    <citation type="submission" date="2016-07" db="EMBL/GenBank/DDBJ databases">
        <title>Nontailed viruses are major unrecognized killers of bacteria in the ocean.</title>
        <authorList>
            <person name="Kauffman K."/>
            <person name="Hussain F."/>
            <person name="Yang J."/>
            <person name="Arevalo P."/>
            <person name="Brown J."/>
            <person name="Cutler M."/>
            <person name="Kelly L."/>
            <person name="Polz M.F."/>
        </authorList>
    </citation>
    <scope>NUCLEOTIDE SEQUENCE [LARGE SCALE GENOMIC DNA]</scope>
    <source>
        <strain evidence="8">10N.261.45.A10</strain>
    </source>
</reference>
<comment type="similarity">
    <text evidence="1">Belongs to the ABC transporter superfamily.</text>
</comment>
<evidence type="ECO:0000256" key="1">
    <source>
        <dbReference type="ARBA" id="ARBA00005417"/>
    </source>
</evidence>
<keyword evidence="2" id="KW-0813">Transport</keyword>
<dbReference type="GO" id="GO:0016887">
    <property type="term" value="F:ATP hydrolysis activity"/>
    <property type="evidence" value="ECO:0007669"/>
    <property type="project" value="InterPro"/>
</dbReference>
<protein>
    <submittedName>
        <fullName evidence="7">ABC transporter ATP-binding protein</fullName>
    </submittedName>
</protein>
<dbReference type="SMART" id="SM00382">
    <property type="entry name" value="AAA"/>
    <property type="match status" value="1"/>
</dbReference>
<dbReference type="PROSITE" id="PS50893">
    <property type="entry name" value="ABC_TRANSPORTER_2"/>
    <property type="match status" value="1"/>
</dbReference>
<dbReference type="PANTHER" id="PTHR42711:SF5">
    <property type="entry name" value="ABC TRANSPORTER ATP-BINDING PROTEIN NATA"/>
    <property type="match status" value="1"/>
</dbReference>
<dbReference type="Pfam" id="PF00005">
    <property type="entry name" value="ABC_tran"/>
    <property type="match status" value="1"/>
</dbReference>
<evidence type="ECO:0000313" key="8">
    <source>
        <dbReference type="Proteomes" id="UP000235387"/>
    </source>
</evidence>
<dbReference type="EMBL" id="MDAL01000014">
    <property type="protein sequence ID" value="PMN93301.1"/>
    <property type="molecule type" value="Genomic_DNA"/>
</dbReference>
<dbReference type="InterPro" id="IPR050763">
    <property type="entry name" value="ABC_transporter_ATP-binding"/>
</dbReference>
<name>A0A2N7LD55_9GAMM</name>
<evidence type="ECO:0000259" key="6">
    <source>
        <dbReference type="PROSITE" id="PS50893"/>
    </source>
</evidence>
<dbReference type="InterPro" id="IPR003439">
    <property type="entry name" value="ABC_transporter-like_ATP-bd"/>
</dbReference>
<dbReference type="AlphaFoldDB" id="A0A2N7LD55"/>
<keyword evidence="5 7" id="KW-0067">ATP-binding</keyword>
<evidence type="ECO:0000256" key="5">
    <source>
        <dbReference type="ARBA" id="ARBA00022840"/>
    </source>
</evidence>
<evidence type="ECO:0000313" key="7">
    <source>
        <dbReference type="EMBL" id="PMN93301.1"/>
    </source>
</evidence>
<dbReference type="InterPro" id="IPR027417">
    <property type="entry name" value="P-loop_NTPase"/>
</dbReference>
<proteinExistence type="inferred from homology"/>
<comment type="caution">
    <text evidence="7">The sequence shown here is derived from an EMBL/GenBank/DDBJ whole genome shotgun (WGS) entry which is preliminary data.</text>
</comment>
<dbReference type="Proteomes" id="UP000235387">
    <property type="component" value="Unassembled WGS sequence"/>
</dbReference>
<dbReference type="RefSeq" id="WP_102390474.1">
    <property type="nucleotide sequence ID" value="NZ_MDAL01000014.1"/>
</dbReference>
<dbReference type="PANTHER" id="PTHR42711">
    <property type="entry name" value="ABC TRANSPORTER ATP-BINDING PROTEIN"/>
    <property type="match status" value="1"/>
</dbReference>